<keyword evidence="2 5" id="KW-0479">Metal-binding</keyword>
<proteinExistence type="inferred from homology"/>
<dbReference type="InterPro" id="IPR047109">
    <property type="entry name" value="CAD-like"/>
</dbReference>
<keyword evidence="4" id="KW-0560">Oxidoreductase</keyword>
<dbReference type="SUPFAM" id="SSF50129">
    <property type="entry name" value="GroES-like"/>
    <property type="match status" value="1"/>
</dbReference>
<evidence type="ECO:0000259" key="6">
    <source>
        <dbReference type="SMART" id="SM00829"/>
    </source>
</evidence>
<name>A0A9W8MSJ8_9AGAR</name>
<dbReference type="InterPro" id="IPR011032">
    <property type="entry name" value="GroES-like_sf"/>
</dbReference>
<dbReference type="InterPro" id="IPR013149">
    <property type="entry name" value="ADH-like_C"/>
</dbReference>
<evidence type="ECO:0000313" key="7">
    <source>
        <dbReference type="EMBL" id="KAJ3504302.1"/>
    </source>
</evidence>
<evidence type="ECO:0000256" key="2">
    <source>
        <dbReference type="ARBA" id="ARBA00022723"/>
    </source>
</evidence>
<dbReference type="InterPro" id="IPR002328">
    <property type="entry name" value="ADH_Zn_CS"/>
</dbReference>
<organism evidence="7 8">
    <name type="scientific">Agrocybe chaxingu</name>
    <dbReference type="NCBI Taxonomy" id="84603"/>
    <lineage>
        <taxon>Eukaryota</taxon>
        <taxon>Fungi</taxon>
        <taxon>Dikarya</taxon>
        <taxon>Basidiomycota</taxon>
        <taxon>Agaricomycotina</taxon>
        <taxon>Agaricomycetes</taxon>
        <taxon>Agaricomycetidae</taxon>
        <taxon>Agaricales</taxon>
        <taxon>Agaricineae</taxon>
        <taxon>Strophariaceae</taxon>
        <taxon>Agrocybe</taxon>
    </lineage>
</organism>
<evidence type="ECO:0000256" key="4">
    <source>
        <dbReference type="ARBA" id="ARBA00023002"/>
    </source>
</evidence>
<dbReference type="Gene3D" id="3.90.180.10">
    <property type="entry name" value="Medium-chain alcohol dehydrogenases, catalytic domain"/>
    <property type="match status" value="1"/>
</dbReference>
<reference evidence="7" key="1">
    <citation type="submission" date="2022-07" db="EMBL/GenBank/DDBJ databases">
        <title>Genome Sequence of Agrocybe chaxingu.</title>
        <authorList>
            <person name="Buettner E."/>
        </authorList>
    </citation>
    <scope>NUCLEOTIDE SEQUENCE</scope>
    <source>
        <strain evidence="7">MP-N11</strain>
    </source>
</reference>
<comment type="cofactor">
    <cofactor evidence="1 5">
        <name>Zn(2+)</name>
        <dbReference type="ChEBI" id="CHEBI:29105"/>
    </cofactor>
</comment>
<dbReference type="FunFam" id="3.40.50.720:FF:000022">
    <property type="entry name" value="Cinnamyl alcohol dehydrogenase"/>
    <property type="match status" value="1"/>
</dbReference>
<dbReference type="Pfam" id="PF08240">
    <property type="entry name" value="ADH_N"/>
    <property type="match status" value="1"/>
</dbReference>
<evidence type="ECO:0000256" key="1">
    <source>
        <dbReference type="ARBA" id="ARBA00001947"/>
    </source>
</evidence>
<gene>
    <name evidence="7" type="ORF">NLJ89_g8005</name>
</gene>
<dbReference type="Gene3D" id="3.40.50.720">
    <property type="entry name" value="NAD(P)-binding Rossmann-like Domain"/>
    <property type="match status" value="1"/>
</dbReference>
<dbReference type="AlphaFoldDB" id="A0A9W8MSJ8"/>
<dbReference type="OrthoDB" id="1879366at2759"/>
<dbReference type="InterPro" id="IPR013154">
    <property type="entry name" value="ADH-like_N"/>
</dbReference>
<dbReference type="SMART" id="SM00829">
    <property type="entry name" value="PKS_ER"/>
    <property type="match status" value="1"/>
</dbReference>
<keyword evidence="3 5" id="KW-0862">Zinc</keyword>
<sequence>MIRTQLALLSDTRLADRSLPPQHSTSVSRFKYELCIVEDTQNWDQFKIIDFKPKPVSDYDVDIKIAFCGVCGSDVHTITGGWGEPHLPLIPGHEIAGVVANVGPKVTAFNIGDRVGVGAMVCSCMKCKFCEEDNEQYCPESVWTYNAIYPDSKTLSQGGYATAIRAHERFVFPIPEGMKLEDAAPMFCGGLTVFSPLVRNGAGPGKRVGIVGLGGLGHFAIQFAKALECDEVVLFTHSDHKKDDAMKLGATGVVPTGEKDFERPLLGSLDLIVCTADVASGIPLKELLSTLTINGRFVMVGLPDEELPSVIARESFSNGCFFGASRTGSKKEVLEMMELASEKGIKPWTELLPMKECGKAVKGVKEGRIKYRYVLKQDIDN</sequence>
<accession>A0A9W8MSJ8</accession>
<dbReference type="SUPFAM" id="SSF51735">
    <property type="entry name" value="NAD(P)-binding Rossmann-fold domains"/>
    <property type="match status" value="1"/>
</dbReference>
<feature type="domain" description="Enoyl reductase (ER)" evidence="6">
    <location>
        <begin position="41"/>
        <end position="375"/>
    </location>
</feature>
<comment type="caution">
    <text evidence="7">The sequence shown here is derived from an EMBL/GenBank/DDBJ whole genome shotgun (WGS) entry which is preliminary data.</text>
</comment>
<dbReference type="CDD" id="cd05283">
    <property type="entry name" value="CAD1"/>
    <property type="match status" value="1"/>
</dbReference>
<dbReference type="PROSITE" id="PS00059">
    <property type="entry name" value="ADH_ZINC"/>
    <property type="match status" value="1"/>
</dbReference>
<dbReference type="InterPro" id="IPR029752">
    <property type="entry name" value="D-isomer_DH_CS1"/>
</dbReference>
<dbReference type="InterPro" id="IPR020843">
    <property type="entry name" value="ER"/>
</dbReference>
<dbReference type="InterPro" id="IPR036291">
    <property type="entry name" value="NAD(P)-bd_dom_sf"/>
</dbReference>
<dbReference type="PROSITE" id="PS00065">
    <property type="entry name" value="D_2_HYDROXYACID_DH_1"/>
    <property type="match status" value="1"/>
</dbReference>
<protein>
    <recommendedName>
        <fullName evidence="6">Enoyl reductase (ER) domain-containing protein</fullName>
    </recommendedName>
</protein>
<comment type="similarity">
    <text evidence="5">Belongs to the zinc-containing alcohol dehydrogenase family.</text>
</comment>
<dbReference type="GO" id="GO:0016616">
    <property type="term" value="F:oxidoreductase activity, acting on the CH-OH group of donors, NAD or NADP as acceptor"/>
    <property type="evidence" value="ECO:0007669"/>
    <property type="project" value="InterPro"/>
</dbReference>
<dbReference type="Pfam" id="PF00107">
    <property type="entry name" value="ADH_zinc_N"/>
    <property type="match status" value="1"/>
</dbReference>
<dbReference type="GO" id="GO:0008270">
    <property type="term" value="F:zinc ion binding"/>
    <property type="evidence" value="ECO:0007669"/>
    <property type="project" value="InterPro"/>
</dbReference>
<dbReference type="PANTHER" id="PTHR42683">
    <property type="entry name" value="ALDEHYDE REDUCTASE"/>
    <property type="match status" value="1"/>
</dbReference>
<evidence type="ECO:0000256" key="5">
    <source>
        <dbReference type="RuleBase" id="RU361277"/>
    </source>
</evidence>
<evidence type="ECO:0000256" key="3">
    <source>
        <dbReference type="ARBA" id="ARBA00022833"/>
    </source>
</evidence>
<evidence type="ECO:0000313" key="8">
    <source>
        <dbReference type="Proteomes" id="UP001148786"/>
    </source>
</evidence>
<keyword evidence="8" id="KW-1185">Reference proteome</keyword>
<dbReference type="Proteomes" id="UP001148786">
    <property type="component" value="Unassembled WGS sequence"/>
</dbReference>
<dbReference type="EMBL" id="JANKHO010001028">
    <property type="protein sequence ID" value="KAJ3504302.1"/>
    <property type="molecule type" value="Genomic_DNA"/>
</dbReference>